<dbReference type="InterPro" id="IPR027417">
    <property type="entry name" value="P-loop_NTPase"/>
</dbReference>
<dbReference type="GO" id="GO:0004222">
    <property type="term" value="F:metalloendopeptidase activity"/>
    <property type="evidence" value="ECO:0007669"/>
    <property type="project" value="InterPro"/>
</dbReference>
<keyword evidence="12" id="KW-0482">Metalloprotease</keyword>
<feature type="compositionally biased region" description="Gly residues" evidence="15">
    <location>
        <begin position="270"/>
        <end position="279"/>
    </location>
</feature>
<evidence type="ECO:0000256" key="7">
    <source>
        <dbReference type="ARBA" id="ARBA00022723"/>
    </source>
</evidence>
<evidence type="ECO:0000256" key="6">
    <source>
        <dbReference type="ARBA" id="ARBA00022670"/>
    </source>
</evidence>
<evidence type="ECO:0000256" key="13">
    <source>
        <dbReference type="ARBA" id="ARBA00023128"/>
    </source>
</evidence>
<feature type="compositionally biased region" description="Low complexity" evidence="15">
    <location>
        <begin position="896"/>
        <end position="918"/>
    </location>
</feature>
<reference evidence="18" key="1">
    <citation type="submission" date="2015-08" db="EMBL/GenBank/DDBJ databases">
        <authorList>
            <person name="Babu N.S."/>
            <person name="Beckwith C.J."/>
            <person name="Beseler K.G."/>
            <person name="Brison A."/>
            <person name="Carone J.V."/>
            <person name="Caskin T.P."/>
            <person name="Diamond M."/>
            <person name="Durham M.E."/>
            <person name="Foxe J.M."/>
            <person name="Go M."/>
            <person name="Henderson B.A."/>
            <person name="Jones I.B."/>
            <person name="McGettigan J.A."/>
            <person name="Micheletti S.J."/>
            <person name="Nasrallah M.E."/>
            <person name="Ortiz D."/>
            <person name="Piller C.R."/>
            <person name="Privatt S.R."/>
            <person name="Schneider S.L."/>
            <person name="Sharp S."/>
            <person name="Smith T.C."/>
            <person name="Stanton J.D."/>
            <person name="Ullery H.E."/>
            <person name="Wilson R.J."/>
            <person name="Serrano M.G."/>
            <person name="Buck G."/>
            <person name="Lee V."/>
            <person name="Wang Y."/>
            <person name="Carvalho R."/>
            <person name="Voegtly L."/>
            <person name="Shi R."/>
            <person name="Duckworth R."/>
            <person name="Johnson A."/>
            <person name="Loviza R."/>
            <person name="Walstead R."/>
            <person name="Shah Z."/>
            <person name="Kiflezghi M."/>
            <person name="Wade K."/>
            <person name="Ball S.L."/>
            <person name="Bradley K.W."/>
            <person name="Asai D.J."/>
            <person name="Bowman C.A."/>
            <person name="Russell D.A."/>
            <person name="Pope W.H."/>
            <person name="Jacobs-Sera D."/>
            <person name="Hendrix R.W."/>
            <person name="Hatfull G.F."/>
        </authorList>
    </citation>
    <scope>NUCLEOTIDE SEQUENCE</scope>
</reference>
<dbReference type="PANTHER" id="PTHR23076">
    <property type="entry name" value="METALLOPROTEASE M41 FTSH"/>
    <property type="match status" value="1"/>
</dbReference>
<dbReference type="InterPro" id="IPR003959">
    <property type="entry name" value="ATPase_AAA_core"/>
</dbReference>
<comment type="cofactor">
    <cofactor evidence="1">
        <name>Zn(2+)</name>
        <dbReference type="ChEBI" id="CHEBI:29105"/>
    </cofactor>
</comment>
<evidence type="ECO:0000256" key="10">
    <source>
        <dbReference type="ARBA" id="ARBA00022833"/>
    </source>
</evidence>
<keyword evidence="14 16" id="KW-0472">Membrane</keyword>
<evidence type="ECO:0000256" key="12">
    <source>
        <dbReference type="ARBA" id="ARBA00023049"/>
    </source>
</evidence>
<evidence type="ECO:0000256" key="5">
    <source>
        <dbReference type="ARBA" id="ARBA00010550"/>
    </source>
</evidence>
<comment type="similarity">
    <text evidence="5">In the N-terminal section; belongs to the AAA ATPase family.</text>
</comment>
<dbReference type="CDD" id="cd19501">
    <property type="entry name" value="RecA-like_FtsH"/>
    <property type="match status" value="1"/>
</dbReference>
<keyword evidence="16" id="KW-1133">Transmembrane helix</keyword>
<evidence type="ECO:0000256" key="11">
    <source>
        <dbReference type="ARBA" id="ARBA00022840"/>
    </source>
</evidence>
<dbReference type="HAMAP" id="MF_01458">
    <property type="entry name" value="FtsH"/>
    <property type="match status" value="1"/>
</dbReference>
<dbReference type="InterPro" id="IPR000642">
    <property type="entry name" value="Peptidase_M41"/>
</dbReference>
<dbReference type="EMBL" id="GDKF01005478">
    <property type="protein sequence ID" value="JAT73144.1"/>
    <property type="molecule type" value="Transcribed_RNA"/>
</dbReference>
<dbReference type="GO" id="GO:0046872">
    <property type="term" value="F:metal ion binding"/>
    <property type="evidence" value="ECO:0007669"/>
    <property type="project" value="UniProtKB-KW"/>
</dbReference>
<evidence type="ECO:0000256" key="2">
    <source>
        <dbReference type="ARBA" id="ARBA00004173"/>
    </source>
</evidence>
<feature type="region of interest" description="Disordered" evidence="15">
    <location>
        <begin position="887"/>
        <end position="918"/>
    </location>
</feature>
<dbReference type="GO" id="GO:0009507">
    <property type="term" value="C:chloroplast"/>
    <property type="evidence" value="ECO:0007669"/>
    <property type="project" value="TreeGrafter"/>
</dbReference>
<dbReference type="GO" id="GO:0004176">
    <property type="term" value="F:ATP-dependent peptidase activity"/>
    <property type="evidence" value="ECO:0007669"/>
    <property type="project" value="InterPro"/>
</dbReference>
<feature type="region of interest" description="Disordered" evidence="15">
    <location>
        <begin position="340"/>
        <end position="360"/>
    </location>
</feature>
<feature type="compositionally biased region" description="Low complexity" evidence="15">
    <location>
        <begin position="340"/>
        <end position="350"/>
    </location>
</feature>
<organism evidence="18">
    <name type="scientific">Auxenochlorella protothecoides</name>
    <name type="common">Green microalga</name>
    <name type="synonym">Chlorella protothecoides</name>
    <dbReference type="NCBI Taxonomy" id="3075"/>
    <lineage>
        <taxon>Eukaryota</taxon>
        <taxon>Viridiplantae</taxon>
        <taxon>Chlorophyta</taxon>
        <taxon>core chlorophytes</taxon>
        <taxon>Trebouxiophyceae</taxon>
        <taxon>Chlorellales</taxon>
        <taxon>Chlorellaceae</taxon>
        <taxon>Auxenochlorella</taxon>
    </lineage>
</organism>
<keyword evidence="8" id="KW-0547">Nucleotide-binding</keyword>
<evidence type="ECO:0000313" key="18">
    <source>
        <dbReference type="EMBL" id="JAT73144.1"/>
    </source>
</evidence>
<proteinExistence type="inferred from homology"/>
<dbReference type="InterPro" id="IPR041569">
    <property type="entry name" value="AAA_lid_3"/>
</dbReference>
<feature type="region of interest" description="Disordered" evidence="15">
    <location>
        <begin position="270"/>
        <end position="291"/>
    </location>
</feature>
<evidence type="ECO:0000256" key="8">
    <source>
        <dbReference type="ARBA" id="ARBA00022741"/>
    </source>
</evidence>
<evidence type="ECO:0000256" key="9">
    <source>
        <dbReference type="ARBA" id="ARBA00022801"/>
    </source>
</evidence>
<evidence type="ECO:0000256" key="4">
    <source>
        <dbReference type="ARBA" id="ARBA00010044"/>
    </source>
</evidence>
<accession>A0A1D2A1U4</accession>
<keyword evidence="6" id="KW-0645">Protease</keyword>
<feature type="domain" description="AAA+ ATPase" evidence="17">
    <location>
        <begin position="487"/>
        <end position="624"/>
    </location>
</feature>
<dbReference type="GO" id="GO:0016020">
    <property type="term" value="C:membrane"/>
    <property type="evidence" value="ECO:0007669"/>
    <property type="project" value="UniProtKB-SubCell"/>
</dbReference>
<dbReference type="PANTHER" id="PTHR23076:SF97">
    <property type="entry name" value="ATP-DEPENDENT ZINC METALLOPROTEASE YME1L1"/>
    <property type="match status" value="1"/>
</dbReference>
<comment type="subcellular location">
    <subcellularLocation>
        <location evidence="3">Membrane</location>
    </subcellularLocation>
    <subcellularLocation>
        <location evidence="2">Mitochondrion</location>
    </subcellularLocation>
</comment>
<evidence type="ECO:0000259" key="17">
    <source>
        <dbReference type="SMART" id="SM00382"/>
    </source>
</evidence>
<dbReference type="GO" id="GO:0045037">
    <property type="term" value="P:protein import into chloroplast stroma"/>
    <property type="evidence" value="ECO:0007669"/>
    <property type="project" value="TreeGrafter"/>
</dbReference>
<feature type="compositionally biased region" description="Low complexity" evidence="15">
    <location>
        <begin position="122"/>
        <end position="166"/>
    </location>
</feature>
<dbReference type="AlphaFoldDB" id="A0A1D2A1U4"/>
<dbReference type="Gene3D" id="1.10.8.60">
    <property type="match status" value="1"/>
</dbReference>
<keyword evidence="11" id="KW-0067">ATP-binding</keyword>
<dbReference type="InterPro" id="IPR005936">
    <property type="entry name" value="FtsH"/>
</dbReference>
<dbReference type="GO" id="GO:0006508">
    <property type="term" value="P:proteolysis"/>
    <property type="evidence" value="ECO:0007669"/>
    <property type="project" value="UniProtKB-KW"/>
</dbReference>
<dbReference type="Pfam" id="PF01434">
    <property type="entry name" value="Peptidase_M41"/>
    <property type="match status" value="1"/>
</dbReference>
<evidence type="ECO:0000256" key="3">
    <source>
        <dbReference type="ARBA" id="ARBA00004370"/>
    </source>
</evidence>
<gene>
    <name evidence="18" type="ORF">g.4763</name>
</gene>
<keyword evidence="10" id="KW-0862">Zinc</keyword>
<dbReference type="FunFam" id="1.20.58.760:FF:000001">
    <property type="entry name" value="ATP-dependent zinc metalloprotease FtsH"/>
    <property type="match status" value="1"/>
</dbReference>
<dbReference type="Gene3D" id="1.20.58.760">
    <property type="entry name" value="Peptidase M41"/>
    <property type="match status" value="1"/>
</dbReference>
<dbReference type="InterPro" id="IPR003593">
    <property type="entry name" value="AAA+_ATPase"/>
</dbReference>
<evidence type="ECO:0000256" key="14">
    <source>
        <dbReference type="ARBA" id="ARBA00023136"/>
    </source>
</evidence>
<comment type="similarity">
    <text evidence="4">In the C-terminal section; belongs to the peptidase M41 family.</text>
</comment>
<evidence type="ECO:0000256" key="16">
    <source>
        <dbReference type="SAM" id="Phobius"/>
    </source>
</evidence>
<evidence type="ECO:0000256" key="15">
    <source>
        <dbReference type="SAM" id="MobiDB-lite"/>
    </source>
</evidence>
<dbReference type="InterPro" id="IPR037219">
    <property type="entry name" value="Peptidase_M41-like"/>
</dbReference>
<dbReference type="PROSITE" id="PS00674">
    <property type="entry name" value="AAA"/>
    <property type="match status" value="1"/>
</dbReference>
<feature type="region of interest" description="Disordered" evidence="15">
    <location>
        <begin position="115"/>
        <end position="171"/>
    </location>
</feature>
<dbReference type="SUPFAM" id="SSF52540">
    <property type="entry name" value="P-loop containing nucleoside triphosphate hydrolases"/>
    <property type="match status" value="1"/>
</dbReference>
<dbReference type="GO" id="GO:0005739">
    <property type="term" value="C:mitochondrion"/>
    <property type="evidence" value="ECO:0007669"/>
    <property type="project" value="UniProtKB-SubCell"/>
</dbReference>
<feature type="region of interest" description="Disordered" evidence="15">
    <location>
        <begin position="69"/>
        <end position="92"/>
    </location>
</feature>
<sequence length="918" mass="95203">MQHTRAVLPRQSLLQGPTFRRTSASRQALNILFKGVRPVLASSLPSGPPRIGVAQRQHRLLVPRRLRALEGESAEDQSAVQAGERGDGTLDEPAETVDVSATSAAAAEAVTDVDAGASRVTSDPSASSIASSAASPSVASDPGAVASTTSSPTAASAPTDTAGADPAPAPSRHPAVMLAAALAAGVSELTRLTLLVPLRWLLLSAVRWVLARTGLLALNARREFRLLEVANAAGRLDGRQVAAVMAHVSRQQPEVTVEWFERACLGQGAGGGSGGGGSAGPDRPGPARPPVEVSAAGAREYLAALVAMGRLRDYGDVESARQPSLIRLLARLQAALDAGEGGARAESAGPAPEPGTSAARPLHVTFTPAAEAPPSGLVTFLHSALSFGLTLALLGFISVLGLRATQRAAGVNSSAAMGVAAGGAPAGMAPGEGSAMSAKEYNKEALAETSVKSFEDVKGCDEALTELQEIVTYLKTPEKFTRLGGKLPKGVLLTGPPGTGKTLLARAVAGEAGVPFFYKAGSEFDEMFVGVGSRRVRNLFAAAKAKSPCIVFIDEVDAVGGKRTNWEASGGSRKTLNQLLTEMDGFEENSGVVVMAATNLPETLDPALTRPGRFDRQVAVPLPDVHGRRAILDLYFKGKPLAADVDSDSLARRTPGFSGAQLSNLVNEAALLAARTGRDCVDAGLLDEARDKILMGSPRALSQTLEARRLTAYHESGHALVALFTPGARPIHKATIIPRGHALGMVSQLPDRDEYSTTKQQLLAQIDVCMGGKAAEELIFGEEFVTTGATSDLSAATRTARHMVEDCGMSARIGPLSLSDKLGSETRKVADAEVSDILKASYERVWGLLTAHQAGLHALAASLLEQETLTQSQIKEVVGGRAAQAWIEKAPGPGGPRRMPAPAAAAATTAPRPAQQTA</sequence>
<dbReference type="FunFam" id="1.10.8.60:FF:000001">
    <property type="entry name" value="ATP-dependent zinc metalloprotease FtsH"/>
    <property type="match status" value="1"/>
</dbReference>
<dbReference type="Gene3D" id="3.40.50.300">
    <property type="entry name" value="P-loop containing nucleotide triphosphate hydrolases"/>
    <property type="match status" value="1"/>
</dbReference>
<dbReference type="SMART" id="SM00382">
    <property type="entry name" value="AAA"/>
    <property type="match status" value="1"/>
</dbReference>
<dbReference type="GO" id="GO:0016887">
    <property type="term" value="F:ATP hydrolysis activity"/>
    <property type="evidence" value="ECO:0007669"/>
    <property type="project" value="InterPro"/>
</dbReference>
<keyword evidence="13" id="KW-0496">Mitochondrion</keyword>
<keyword evidence="9" id="KW-0378">Hydrolase</keyword>
<dbReference type="FunFam" id="3.40.50.300:FF:000195">
    <property type="entry name" value="ATP-dependent zinc metalloprotease FTSH 11"/>
    <property type="match status" value="1"/>
</dbReference>
<evidence type="ECO:0000256" key="1">
    <source>
        <dbReference type="ARBA" id="ARBA00001947"/>
    </source>
</evidence>
<dbReference type="Pfam" id="PF00004">
    <property type="entry name" value="AAA"/>
    <property type="match status" value="1"/>
</dbReference>
<dbReference type="InterPro" id="IPR003960">
    <property type="entry name" value="ATPase_AAA_CS"/>
</dbReference>
<name>A0A1D2A1U4_AUXPR</name>
<keyword evidence="16" id="KW-0812">Transmembrane</keyword>
<keyword evidence="7" id="KW-0479">Metal-binding</keyword>
<dbReference type="GO" id="GO:0005524">
    <property type="term" value="F:ATP binding"/>
    <property type="evidence" value="ECO:0007669"/>
    <property type="project" value="UniProtKB-KW"/>
</dbReference>
<dbReference type="SUPFAM" id="SSF140990">
    <property type="entry name" value="FtsH protease domain-like"/>
    <property type="match status" value="1"/>
</dbReference>
<feature type="transmembrane region" description="Helical" evidence="16">
    <location>
        <begin position="380"/>
        <end position="402"/>
    </location>
</feature>
<protein>
    <recommendedName>
        <fullName evidence="17">AAA+ ATPase domain-containing protein</fullName>
    </recommendedName>
</protein>
<dbReference type="Pfam" id="PF17862">
    <property type="entry name" value="AAA_lid_3"/>
    <property type="match status" value="1"/>
</dbReference>